<reference evidence="2" key="2">
    <citation type="journal article" date="2015" name="Fish Shellfish Immunol.">
        <title>Early steps in the European eel (Anguilla anguilla)-Vibrio vulnificus interaction in the gills: Role of the RtxA13 toxin.</title>
        <authorList>
            <person name="Callol A."/>
            <person name="Pajuelo D."/>
            <person name="Ebbesson L."/>
            <person name="Teles M."/>
            <person name="MacKenzie S."/>
            <person name="Amaro C."/>
        </authorList>
    </citation>
    <scope>NUCLEOTIDE SEQUENCE</scope>
</reference>
<dbReference type="AlphaFoldDB" id="A0A0E9W9B9"/>
<organism evidence="2">
    <name type="scientific">Anguilla anguilla</name>
    <name type="common">European freshwater eel</name>
    <name type="synonym">Muraena anguilla</name>
    <dbReference type="NCBI Taxonomy" id="7936"/>
    <lineage>
        <taxon>Eukaryota</taxon>
        <taxon>Metazoa</taxon>
        <taxon>Chordata</taxon>
        <taxon>Craniata</taxon>
        <taxon>Vertebrata</taxon>
        <taxon>Euteleostomi</taxon>
        <taxon>Actinopterygii</taxon>
        <taxon>Neopterygii</taxon>
        <taxon>Teleostei</taxon>
        <taxon>Anguilliformes</taxon>
        <taxon>Anguillidae</taxon>
        <taxon>Anguilla</taxon>
    </lineage>
</organism>
<dbReference type="EMBL" id="GBXM01021640">
    <property type="protein sequence ID" value="JAH86937.1"/>
    <property type="molecule type" value="Transcribed_RNA"/>
</dbReference>
<accession>A0A0E9W9B9</accession>
<sequence>MKGGTTGGGLANSARGGNQGRCLKQPSQNPKPRSSGQSECFAQSAGVQSLR</sequence>
<reference evidence="2" key="1">
    <citation type="submission" date="2014-11" db="EMBL/GenBank/DDBJ databases">
        <authorList>
            <person name="Amaro Gonzalez C."/>
        </authorList>
    </citation>
    <scope>NUCLEOTIDE SEQUENCE</scope>
</reference>
<evidence type="ECO:0000256" key="1">
    <source>
        <dbReference type="SAM" id="MobiDB-lite"/>
    </source>
</evidence>
<name>A0A0E9W9B9_ANGAN</name>
<protein>
    <submittedName>
        <fullName evidence="2">Uncharacterized protein</fullName>
    </submittedName>
</protein>
<feature type="region of interest" description="Disordered" evidence="1">
    <location>
        <begin position="1"/>
        <end position="51"/>
    </location>
</feature>
<feature type="compositionally biased region" description="Gly residues" evidence="1">
    <location>
        <begin position="1"/>
        <end position="10"/>
    </location>
</feature>
<evidence type="ECO:0000313" key="2">
    <source>
        <dbReference type="EMBL" id="JAH86937.1"/>
    </source>
</evidence>
<proteinExistence type="predicted"/>
<feature type="compositionally biased region" description="Polar residues" evidence="1">
    <location>
        <begin position="25"/>
        <end position="51"/>
    </location>
</feature>